<dbReference type="NCBIfam" id="NF002270">
    <property type="entry name" value="PRK01202.1"/>
    <property type="match status" value="1"/>
</dbReference>
<dbReference type="Gene3D" id="2.40.50.100">
    <property type="match status" value="1"/>
</dbReference>
<dbReference type="GO" id="GO:0005829">
    <property type="term" value="C:cytosol"/>
    <property type="evidence" value="ECO:0007669"/>
    <property type="project" value="TreeGrafter"/>
</dbReference>
<sequence length="128" mass="14593">MHIPEGLFYTKEHEWIKIENNLGEIGITDYAQNALGDVTFVELPKIGDKIKQFEPFASIESVKAVSDVYAPMSGKVIKINEKLSTSPELINKSPYEEGWLIVIEIADKKEKENLMSAKDYKKYLEEIV</sequence>
<dbReference type="InterPro" id="IPR000089">
    <property type="entry name" value="Biotin_lipoyl"/>
</dbReference>
<dbReference type="Pfam" id="PF01597">
    <property type="entry name" value="GCV_H"/>
    <property type="match status" value="1"/>
</dbReference>
<dbReference type="Proteomes" id="UP000886289">
    <property type="component" value="Unassembled WGS sequence"/>
</dbReference>
<dbReference type="HAMAP" id="MF_00272">
    <property type="entry name" value="GcvH"/>
    <property type="match status" value="1"/>
</dbReference>
<dbReference type="PANTHER" id="PTHR11715:SF3">
    <property type="entry name" value="GLYCINE CLEAVAGE SYSTEM H PROTEIN-RELATED"/>
    <property type="match status" value="1"/>
</dbReference>
<comment type="cofactor">
    <cofactor evidence="3">
        <name>(R)-lipoate</name>
        <dbReference type="ChEBI" id="CHEBI:83088"/>
    </cofactor>
    <text evidence="3">Binds 1 lipoyl cofactor covalently.</text>
</comment>
<dbReference type="InterPro" id="IPR017453">
    <property type="entry name" value="GCV_H_sub"/>
</dbReference>
<dbReference type="PANTHER" id="PTHR11715">
    <property type="entry name" value="GLYCINE CLEAVAGE SYSTEM H PROTEIN"/>
    <property type="match status" value="1"/>
</dbReference>
<dbReference type="PROSITE" id="PS50968">
    <property type="entry name" value="BIOTINYL_LIPOYL"/>
    <property type="match status" value="1"/>
</dbReference>
<dbReference type="AlphaFoldDB" id="A0A7C0U424"/>
<dbReference type="GO" id="GO:0005960">
    <property type="term" value="C:glycine cleavage complex"/>
    <property type="evidence" value="ECO:0007669"/>
    <property type="project" value="InterPro"/>
</dbReference>
<dbReference type="InterPro" id="IPR011053">
    <property type="entry name" value="Single_hybrid_motif"/>
</dbReference>
<proteinExistence type="inferred from homology"/>
<dbReference type="InterPro" id="IPR033753">
    <property type="entry name" value="GCV_H/Fam206"/>
</dbReference>
<gene>
    <name evidence="3 6" type="primary">gcvH</name>
    <name evidence="6" type="ORF">ENG63_10525</name>
</gene>
<evidence type="ECO:0000256" key="1">
    <source>
        <dbReference type="ARBA" id="ARBA00009249"/>
    </source>
</evidence>
<dbReference type="GO" id="GO:0019464">
    <property type="term" value="P:glycine decarboxylation via glycine cleavage system"/>
    <property type="evidence" value="ECO:0007669"/>
    <property type="project" value="UniProtKB-UniRule"/>
</dbReference>
<dbReference type="PROSITE" id="PS00189">
    <property type="entry name" value="LIPOYL"/>
    <property type="match status" value="1"/>
</dbReference>
<dbReference type="InterPro" id="IPR003016">
    <property type="entry name" value="2-oxoA_DH_lipoyl-BS"/>
</dbReference>
<dbReference type="NCBIfam" id="TIGR00527">
    <property type="entry name" value="gcvH"/>
    <property type="match status" value="1"/>
</dbReference>
<evidence type="ECO:0000256" key="4">
    <source>
        <dbReference type="PIRSR" id="PIRSR617453-50"/>
    </source>
</evidence>
<evidence type="ECO:0000313" key="6">
    <source>
        <dbReference type="EMBL" id="HDD45274.1"/>
    </source>
</evidence>
<evidence type="ECO:0000256" key="3">
    <source>
        <dbReference type="HAMAP-Rule" id="MF_00272"/>
    </source>
</evidence>
<comment type="function">
    <text evidence="3">The glycine cleavage system catalyzes the degradation of glycine. The H protein shuttles the methylamine group of glycine from the P protein to the T protein.</text>
</comment>
<name>A0A7C0U424_DESA2</name>
<dbReference type="GO" id="GO:0009249">
    <property type="term" value="P:protein lipoylation"/>
    <property type="evidence" value="ECO:0007669"/>
    <property type="project" value="TreeGrafter"/>
</dbReference>
<reference evidence="6" key="1">
    <citation type="journal article" date="2020" name="mSystems">
        <title>Genome- and Community-Level Interaction Insights into Carbon Utilization and Element Cycling Functions of Hydrothermarchaeota in Hydrothermal Sediment.</title>
        <authorList>
            <person name="Zhou Z."/>
            <person name="Liu Y."/>
            <person name="Xu W."/>
            <person name="Pan J."/>
            <person name="Luo Z.H."/>
            <person name="Li M."/>
        </authorList>
    </citation>
    <scope>NUCLEOTIDE SEQUENCE [LARGE SCALE GENOMIC DNA]</scope>
    <source>
        <strain evidence="6">HyVt-233</strain>
    </source>
</reference>
<evidence type="ECO:0000259" key="5">
    <source>
        <dbReference type="PROSITE" id="PS50968"/>
    </source>
</evidence>
<comment type="caution">
    <text evidence="6">The sequence shown here is derived from an EMBL/GenBank/DDBJ whole genome shotgun (WGS) entry which is preliminary data.</text>
</comment>
<organism evidence="6">
    <name type="scientific">Desulfofervidus auxilii</name>
    <dbReference type="NCBI Taxonomy" id="1621989"/>
    <lineage>
        <taxon>Bacteria</taxon>
        <taxon>Pseudomonadati</taxon>
        <taxon>Thermodesulfobacteriota</taxon>
        <taxon>Candidatus Desulfofervidia</taxon>
        <taxon>Candidatus Desulfofervidales</taxon>
        <taxon>Candidatus Desulfofervidaceae</taxon>
        <taxon>Candidatus Desulfofervidus</taxon>
    </lineage>
</organism>
<keyword evidence="2 3" id="KW-0450">Lipoyl</keyword>
<accession>A0A7C0U424</accession>
<evidence type="ECO:0000256" key="2">
    <source>
        <dbReference type="ARBA" id="ARBA00022823"/>
    </source>
</evidence>
<dbReference type="EMBL" id="DRBS01000388">
    <property type="protein sequence ID" value="HDD45274.1"/>
    <property type="molecule type" value="Genomic_DNA"/>
</dbReference>
<dbReference type="SUPFAM" id="SSF51230">
    <property type="entry name" value="Single hybrid motif"/>
    <property type="match status" value="1"/>
</dbReference>
<dbReference type="CDD" id="cd06848">
    <property type="entry name" value="GCS_H"/>
    <property type="match status" value="1"/>
</dbReference>
<comment type="subunit">
    <text evidence="3">The glycine cleavage system is composed of four proteins: P, T, L and H.</text>
</comment>
<protein>
    <recommendedName>
        <fullName evidence="3">Glycine cleavage system H protein</fullName>
    </recommendedName>
</protein>
<feature type="domain" description="Lipoyl-binding" evidence="5">
    <location>
        <begin position="22"/>
        <end position="104"/>
    </location>
</feature>
<dbReference type="InterPro" id="IPR002930">
    <property type="entry name" value="GCV_H"/>
</dbReference>
<comment type="similarity">
    <text evidence="1 3">Belongs to the GcvH family.</text>
</comment>
<feature type="modified residue" description="N6-lipoyllysine" evidence="3 4">
    <location>
        <position position="63"/>
    </location>
</feature>